<dbReference type="SUPFAM" id="SSF52266">
    <property type="entry name" value="SGNH hydrolase"/>
    <property type="match status" value="1"/>
</dbReference>
<evidence type="ECO:0000313" key="2">
    <source>
        <dbReference type="Proteomes" id="UP000321638"/>
    </source>
</evidence>
<organism evidence="1 2">
    <name type="scientific">Vineibacter terrae</name>
    <dbReference type="NCBI Taxonomy" id="2586908"/>
    <lineage>
        <taxon>Bacteria</taxon>
        <taxon>Pseudomonadati</taxon>
        <taxon>Pseudomonadota</taxon>
        <taxon>Alphaproteobacteria</taxon>
        <taxon>Hyphomicrobiales</taxon>
        <taxon>Vineibacter</taxon>
    </lineage>
</organism>
<accession>A0A5C8PVT2</accession>
<name>A0A5C8PVT2_9HYPH</name>
<proteinExistence type="predicted"/>
<dbReference type="AlphaFoldDB" id="A0A5C8PVT2"/>
<evidence type="ECO:0000313" key="1">
    <source>
        <dbReference type="EMBL" id="TXL82161.1"/>
    </source>
</evidence>
<keyword evidence="2" id="KW-1185">Reference proteome</keyword>
<gene>
    <name evidence="1" type="ORF">FHP25_00205</name>
</gene>
<dbReference type="EMBL" id="VDUZ01000001">
    <property type="protein sequence ID" value="TXL82161.1"/>
    <property type="molecule type" value="Genomic_DNA"/>
</dbReference>
<protein>
    <submittedName>
        <fullName evidence="1">Uncharacterized protein</fullName>
    </submittedName>
</protein>
<dbReference type="Proteomes" id="UP000321638">
    <property type="component" value="Unassembled WGS sequence"/>
</dbReference>
<comment type="caution">
    <text evidence="1">The sequence shown here is derived from an EMBL/GenBank/DDBJ whole genome shotgun (WGS) entry which is preliminary data.</text>
</comment>
<dbReference type="GO" id="GO:0016788">
    <property type="term" value="F:hydrolase activity, acting on ester bonds"/>
    <property type="evidence" value="ECO:0007669"/>
    <property type="project" value="UniProtKB-ARBA"/>
</dbReference>
<dbReference type="InterPro" id="IPR036514">
    <property type="entry name" value="SGNH_hydro_sf"/>
</dbReference>
<sequence length="470" mass="50635">MMAIGDSLYNGMRSATIDGQKTQGSPPALIARSLGITSFSVPDLPRPVLVDLENWLERLSPIVGVPLAVATIIGDLRESIRFWATGPANVPSPSGARAFHNIAFAGATIEDMYQLTAEKADACARKLAADALAGGGLTSLVANIGTLLIMANARFTLAPDPELSEANPFRRRTSLEIVAMRQPRRLLVSIGHNNGLVDIALRADPAGATHLANELEARYPELVCQLCALPAAVEAIYVNLLPAPSAVSSLMPTSTKAFDTDLGRYFESYETLMCYRYGTYRGERLHEIDLEVQALNQRIIDLFKVRDTIGRVHFIDVFGRMKGIDSKNNGRNAGNTFIVDGRTCTNEMFQANPLPGSLGFKAGGLEGLDGIHLTAVGNALLARWVLEAIAEKEGVAITQPAPVTDSLIRNPPNAWSWALFAYRDIMRAQAGKPHNRSALEVTAVQHSVDIAAKVMSRMSLTSGKPPEPGV</sequence>
<dbReference type="RefSeq" id="WP_147844861.1">
    <property type="nucleotide sequence ID" value="NZ_VDUZ01000001.1"/>
</dbReference>
<reference evidence="1 2" key="1">
    <citation type="submission" date="2019-06" db="EMBL/GenBank/DDBJ databases">
        <title>New taxonomy in bacterial strain CC-CFT640, isolated from vineyard.</title>
        <authorList>
            <person name="Lin S.-Y."/>
            <person name="Tsai C.-F."/>
            <person name="Young C.-C."/>
        </authorList>
    </citation>
    <scope>NUCLEOTIDE SEQUENCE [LARGE SCALE GENOMIC DNA]</scope>
    <source>
        <strain evidence="1 2">CC-CFT640</strain>
    </source>
</reference>
<dbReference type="Gene3D" id="3.40.50.1110">
    <property type="entry name" value="SGNH hydrolase"/>
    <property type="match status" value="1"/>
</dbReference>
<dbReference type="OrthoDB" id="7320103at2"/>